<evidence type="ECO:0000256" key="5">
    <source>
        <dbReference type="SAM" id="Phobius"/>
    </source>
</evidence>
<dbReference type="OrthoDB" id="8576060at2"/>
<dbReference type="Pfam" id="PF04932">
    <property type="entry name" value="Wzy_C"/>
    <property type="match status" value="1"/>
</dbReference>
<keyword evidence="4 5" id="KW-0472">Membrane</keyword>
<feature type="transmembrane region" description="Helical" evidence="5">
    <location>
        <begin position="207"/>
        <end position="224"/>
    </location>
</feature>
<feature type="transmembrane region" description="Helical" evidence="5">
    <location>
        <begin position="155"/>
        <end position="177"/>
    </location>
</feature>
<organism evidence="7 8">
    <name type="scientific">Melaminivora suipulveris</name>
    <dbReference type="NCBI Taxonomy" id="2109913"/>
    <lineage>
        <taxon>Bacteria</taxon>
        <taxon>Pseudomonadati</taxon>
        <taxon>Pseudomonadota</taxon>
        <taxon>Betaproteobacteria</taxon>
        <taxon>Burkholderiales</taxon>
        <taxon>Comamonadaceae</taxon>
        <taxon>Melaminivora</taxon>
    </lineage>
</organism>
<feature type="transmembrane region" description="Helical" evidence="5">
    <location>
        <begin position="184"/>
        <end position="201"/>
    </location>
</feature>
<evidence type="ECO:0000256" key="3">
    <source>
        <dbReference type="ARBA" id="ARBA00022989"/>
    </source>
</evidence>
<dbReference type="InterPro" id="IPR051533">
    <property type="entry name" value="WaaL-like"/>
</dbReference>
<feature type="transmembrane region" description="Helical" evidence="5">
    <location>
        <begin position="122"/>
        <end position="143"/>
    </location>
</feature>
<feature type="transmembrane region" description="Helical" evidence="5">
    <location>
        <begin position="337"/>
        <end position="356"/>
    </location>
</feature>
<feature type="transmembrane region" description="Helical" evidence="5">
    <location>
        <begin position="231"/>
        <end position="248"/>
    </location>
</feature>
<feature type="transmembrane region" description="Helical" evidence="5">
    <location>
        <begin position="372"/>
        <end position="390"/>
    </location>
</feature>
<feature type="transmembrane region" description="Helical" evidence="5">
    <location>
        <begin position="100"/>
        <end position="115"/>
    </location>
</feature>
<accession>A0A2R3QC06</accession>
<sequence>MQRGAQPPAPACAGDADTFWQRWACLGAVLVPGLALTLPSGYSYGAVLLLVAALCTAPRWFRRPLPPQGAALALLFAAMGLLWLLDEHALGGWGSLDRPIKYLLALPCVFFLMVWPPQPACLAAGIALGGIGAGAVGLYQTLAQGLPRASGFTNAIQYGDLAVLLALQSGLLLAVLWRQLAGGPRALLAASVLLGLLASGLSQSRGGWLALALLLPICAGLLARATGARRASLGLAALALAAGLLAQVPSVEQRMALAQEEAQSYLDGGNGASSVGHRLAHWRLAWSMGLERPFTGWGRVGYEQEKARRVAQGRAPEVVLQFNHAHNEALDLWAKHGGGGVLLLLIFYTVPLWLMWPTRARIHDARGELDRPALALCLVGVMLPLSYAAFGLTQVFLAHNSGNLFYLFMCPLTLAALHQRQARRDAGAAA</sequence>
<protein>
    <submittedName>
        <fullName evidence="7">Polymerase</fullName>
    </submittedName>
</protein>
<comment type="subcellular location">
    <subcellularLocation>
        <location evidence="1">Membrane</location>
        <topology evidence="1">Multi-pass membrane protein</topology>
    </subcellularLocation>
</comment>
<evidence type="ECO:0000256" key="4">
    <source>
        <dbReference type="ARBA" id="ARBA00023136"/>
    </source>
</evidence>
<evidence type="ECO:0000259" key="6">
    <source>
        <dbReference type="Pfam" id="PF04932"/>
    </source>
</evidence>
<dbReference type="PANTHER" id="PTHR37422">
    <property type="entry name" value="TEICHURONIC ACID BIOSYNTHESIS PROTEIN TUAE"/>
    <property type="match status" value="1"/>
</dbReference>
<proteinExistence type="predicted"/>
<evidence type="ECO:0000256" key="1">
    <source>
        <dbReference type="ARBA" id="ARBA00004141"/>
    </source>
</evidence>
<evidence type="ECO:0000313" key="7">
    <source>
        <dbReference type="EMBL" id="AVO49204.1"/>
    </source>
</evidence>
<dbReference type="AlphaFoldDB" id="A0A2R3QC06"/>
<gene>
    <name evidence="7" type="ORF">C6568_07980</name>
</gene>
<dbReference type="RefSeq" id="WP_106683637.1">
    <property type="nucleotide sequence ID" value="NZ_CP027667.1"/>
</dbReference>
<evidence type="ECO:0000256" key="2">
    <source>
        <dbReference type="ARBA" id="ARBA00022692"/>
    </source>
</evidence>
<dbReference type="Proteomes" id="UP000237925">
    <property type="component" value="Chromosome"/>
</dbReference>
<keyword evidence="3 5" id="KW-1133">Transmembrane helix</keyword>
<dbReference type="KEGG" id="mela:C6568_07980"/>
<feature type="domain" description="O-antigen ligase-related" evidence="6">
    <location>
        <begin position="191"/>
        <end position="345"/>
    </location>
</feature>
<name>A0A2R3QC06_9BURK</name>
<feature type="transmembrane region" description="Helical" evidence="5">
    <location>
        <begin position="68"/>
        <end position="85"/>
    </location>
</feature>
<keyword evidence="2 5" id="KW-0812">Transmembrane</keyword>
<dbReference type="InterPro" id="IPR007016">
    <property type="entry name" value="O-antigen_ligase-rel_domated"/>
</dbReference>
<dbReference type="GO" id="GO:0016020">
    <property type="term" value="C:membrane"/>
    <property type="evidence" value="ECO:0007669"/>
    <property type="project" value="UniProtKB-SubCell"/>
</dbReference>
<dbReference type="PANTHER" id="PTHR37422:SF13">
    <property type="entry name" value="LIPOPOLYSACCHARIDE BIOSYNTHESIS PROTEIN PA4999-RELATED"/>
    <property type="match status" value="1"/>
</dbReference>
<reference evidence="7 8" key="1">
    <citation type="submission" date="2018-03" db="EMBL/GenBank/DDBJ databases">
        <title>Genome sequencing of Melaminivora sp.</title>
        <authorList>
            <person name="Kim S.-J."/>
            <person name="Heo J."/>
            <person name="Ahn J.-H."/>
            <person name="Kwon S.-W."/>
        </authorList>
    </citation>
    <scope>NUCLEOTIDE SEQUENCE [LARGE SCALE GENOMIC DNA]</scope>
    <source>
        <strain evidence="7 8">SC2-9</strain>
    </source>
</reference>
<keyword evidence="8" id="KW-1185">Reference proteome</keyword>
<dbReference type="EMBL" id="CP027667">
    <property type="protein sequence ID" value="AVO49204.1"/>
    <property type="molecule type" value="Genomic_DNA"/>
</dbReference>
<evidence type="ECO:0000313" key="8">
    <source>
        <dbReference type="Proteomes" id="UP000237925"/>
    </source>
</evidence>